<comment type="caution">
    <text evidence="1">The sequence shown here is derived from an EMBL/GenBank/DDBJ whole genome shotgun (WGS) entry which is preliminary data.</text>
</comment>
<dbReference type="Proteomes" id="UP000783588">
    <property type="component" value="Unassembled WGS sequence"/>
</dbReference>
<dbReference type="CDD" id="cd00038">
    <property type="entry name" value="CAP_ED"/>
    <property type="match status" value="1"/>
</dbReference>
<evidence type="ECO:0000313" key="1">
    <source>
        <dbReference type="EMBL" id="MBU5490877.1"/>
    </source>
</evidence>
<evidence type="ECO:0000313" key="2">
    <source>
        <dbReference type="Proteomes" id="UP000783588"/>
    </source>
</evidence>
<dbReference type="InterPro" id="IPR000595">
    <property type="entry name" value="cNMP-bd_dom"/>
</dbReference>
<proteinExistence type="predicted"/>
<dbReference type="PANTHER" id="PTHR24567:SF26">
    <property type="entry name" value="REGULATORY PROTEIN YEIL"/>
    <property type="match status" value="1"/>
</dbReference>
<dbReference type="RefSeq" id="WP_216470580.1">
    <property type="nucleotide sequence ID" value="NZ_JAHLQI010000005.1"/>
</dbReference>
<dbReference type="PANTHER" id="PTHR24567">
    <property type="entry name" value="CRP FAMILY TRANSCRIPTIONAL REGULATORY PROTEIN"/>
    <property type="match status" value="1"/>
</dbReference>
<gene>
    <name evidence="1" type="ORF">KQI75_09660</name>
</gene>
<dbReference type="InterPro" id="IPR050397">
    <property type="entry name" value="Env_Response_Regulators"/>
</dbReference>
<name>A0ABS6ET41_9FIRM</name>
<reference evidence="1 2" key="1">
    <citation type="submission" date="2021-06" db="EMBL/GenBank/DDBJ databases">
        <authorList>
            <person name="Sun Q."/>
            <person name="Li D."/>
        </authorList>
    </citation>
    <scope>NUCLEOTIDE SEQUENCE [LARGE SCALE GENOMIC DNA]</scope>
    <source>
        <strain evidence="1 2">MSJd-7</strain>
    </source>
</reference>
<accession>A0ABS6ET41</accession>
<keyword evidence="2" id="KW-1185">Reference proteome</keyword>
<protein>
    <submittedName>
        <fullName evidence="1">Helix-turn-helix domain-containing protein</fullName>
    </submittedName>
</protein>
<sequence length="229" mass="25996">MALTAKQESKFLESSLFVGCEKDSLRGLAQIVMPHSLFKGEVLRVTREQEAVGFLLSGKLEICNLYGVLYYNICPGECVGMEDLFSEVTPVVECCVRAKTNSMLTFLTHQQMRELLQENRQIRENYLTMLANQVHHSLNRLQQFTAPTPSIALGMYLLQHETEGLVRLTDGFAGLARRLNISRATLYRSMAELEQMQIISHFEKTIAVLDVQRLYGYVQSQSDIPSILE</sequence>
<organism evidence="1 2">
    <name type="scientific">Butyricicoccus intestinisimiae</name>
    <dbReference type="NCBI Taxonomy" id="2841509"/>
    <lineage>
        <taxon>Bacteria</taxon>
        <taxon>Bacillati</taxon>
        <taxon>Bacillota</taxon>
        <taxon>Clostridia</taxon>
        <taxon>Eubacteriales</taxon>
        <taxon>Butyricicoccaceae</taxon>
        <taxon>Butyricicoccus</taxon>
    </lineage>
</organism>
<dbReference type="EMBL" id="JAHLQI010000005">
    <property type="protein sequence ID" value="MBU5490877.1"/>
    <property type="molecule type" value="Genomic_DNA"/>
</dbReference>